<feature type="domain" description="Fe2OG dioxygenase" evidence="1">
    <location>
        <begin position="99"/>
        <end position="196"/>
    </location>
</feature>
<gene>
    <name evidence="2" type="ORF">ABEG17_08375</name>
</gene>
<keyword evidence="2" id="KW-0560">Oxidoreductase</keyword>
<dbReference type="PANTHER" id="PTHR31212:SF4">
    <property type="entry name" value="ALPHA-KETOGLUTARATE-DEPENDENT DIOXYGENASE ALKB HOMOLOG 3"/>
    <property type="match status" value="1"/>
</dbReference>
<sequence length="203" mass="22393">MDPAAVTRTHLSESSWVVHCQGWLPDADSAIEALAIELEWRQEYLNMFGKSLAQPRLTAVCGVSMDPASRYRRSNPVTPWAPAAGYVRDRVEGVVAGWRPNGLIANRYRDGQDSIGWHSDSEPALGHHPVVVSVSLGESRVLLLRPREGGPRRAFELAHGDLFVMGGATQKEFVHSISKVGRPVGERISLTFRKYLVDDAGPR</sequence>
<evidence type="ECO:0000313" key="2">
    <source>
        <dbReference type="EMBL" id="XBO45331.1"/>
    </source>
</evidence>
<dbReference type="InterPro" id="IPR032854">
    <property type="entry name" value="ALKBH3"/>
</dbReference>
<dbReference type="GO" id="GO:0051213">
    <property type="term" value="F:dioxygenase activity"/>
    <property type="evidence" value="ECO:0007669"/>
    <property type="project" value="UniProtKB-KW"/>
</dbReference>
<evidence type="ECO:0000259" key="1">
    <source>
        <dbReference type="PROSITE" id="PS51471"/>
    </source>
</evidence>
<dbReference type="PROSITE" id="PS51471">
    <property type="entry name" value="FE2OG_OXY"/>
    <property type="match status" value="1"/>
</dbReference>
<dbReference type="EMBL" id="CP157483">
    <property type="protein sequence ID" value="XBO45331.1"/>
    <property type="molecule type" value="Genomic_DNA"/>
</dbReference>
<dbReference type="InterPro" id="IPR037151">
    <property type="entry name" value="AlkB-like_sf"/>
</dbReference>
<dbReference type="GO" id="GO:0006307">
    <property type="term" value="P:DNA alkylation repair"/>
    <property type="evidence" value="ECO:0007669"/>
    <property type="project" value="InterPro"/>
</dbReference>
<name>A0AAU7JY22_9MICO</name>
<dbReference type="InterPro" id="IPR005123">
    <property type="entry name" value="Oxoglu/Fe-dep_dioxygenase_dom"/>
</dbReference>
<dbReference type="PANTHER" id="PTHR31212">
    <property type="entry name" value="ALPHA-KETOGLUTARATE-DEPENDENT DIOXYGENASE ALKB HOMOLOG 3"/>
    <property type="match status" value="1"/>
</dbReference>
<dbReference type="AlphaFoldDB" id="A0AAU7JY22"/>
<accession>A0AAU7JY22</accession>
<protein>
    <submittedName>
        <fullName evidence="2">Alpha-ketoglutarate-dependent dioxygenase AlkB</fullName>
    </submittedName>
</protein>
<dbReference type="SUPFAM" id="SSF51197">
    <property type="entry name" value="Clavaminate synthase-like"/>
    <property type="match status" value="1"/>
</dbReference>
<proteinExistence type="predicted"/>
<keyword evidence="2" id="KW-0223">Dioxygenase</keyword>
<dbReference type="Pfam" id="PF13532">
    <property type="entry name" value="2OG-FeII_Oxy_2"/>
    <property type="match status" value="1"/>
</dbReference>
<organism evidence="2">
    <name type="scientific">Pedococcus sp. KACC 23699</name>
    <dbReference type="NCBI Taxonomy" id="3149228"/>
    <lineage>
        <taxon>Bacteria</taxon>
        <taxon>Bacillati</taxon>
        <taxon>Actinomycetota</taxon>
        <taxon>Actinomycetes</taxon>
        <taxon>Micrococcales</taxon>
        <taxon>Intrasporangiaceae</taxon>
        <taxon>Pedococcus</taxon>
    </lineage>
</organism>
<dbReference type="Gene3D" id="2.60.120.590">
    <property type="entry name" value="Alpha-ketoglutarate-dependent dioxygenase AlkB-like"/>
    <property type="match status" value="1"/>
</dbReference>
<dbReference type="InterPro" id="IPR027450">
    <property type="entry name" value="AlkB-like"/>
</dbReference>
<reference evidence="2" key="1">
    <citation type="submission" date="2024-05" db="EMBL/GenBank/DDBJ databases">
        <authorList>
            <person name="Kim S."/>
            <person name="Heo J."/>
            <person name="Choi H."/>
            <person name="Choi Y."/>
            <person name="Kwon S.-W."/>
            <person name="Kim Y."/>
        </authorList>
    </citation>
    <scope>NUCLEOTIDE SEQUENCE</scope>
    <source>
        <strain evidence="2">KACC 23699</strain>
    </source>
</reference>
<dbReference type="RefSeq" id="WP_406832823.1">
    <property type="nucleotide sequence ID" value="NZ_CP157483.1"/>
</dbReference>